<evidence type="ECO:0000256" key="3">
    <source>
        <dbReference type="ARBA" id="ARBA00023163"/>
    </source>
</evidence>
<keyword evidence="1" id="KW-0805">Transcription regulation</keyword>
<dbReference type="InterPro" id="IPR009057">
    <property type="entry name" value="Homeodomain-like_sf"/>
</dbReference>
<accession>A0A438M213</accession>
<feature type="domain" description="HTH araC/xylS-type" evidence="4">
    <location>
        <begin position="207"/>
        <end position="307"/>
    </location>
</feature>
<evidence type="ECO:0000256" key="1">
    <source>
        <dbReference type="ARBA" id="ARBA00023015"/>
    </source>
</evidence>
<dbReference type="RefSeq" id="WP_127932272.1">
    <property type="nucleotide sequence ID" value="NZ_SAUN01000001.1"/>
</dbReference>
<dbReference type="InterPro" id="IPR020449">
    <property type="entry name" value="Tscrpt_reg_AraC-type_HTH"/>
</dbReference>
<proteinExistence type="predicted"/>
<dbReference type="OrthoDB" id="9799345at2"/>
<dbReference type="Pfam" id="PF14525">
    <property type="entry name" value="AraC_binding_2"/>
    <property type="match status" value="1"/>
</dbReference>
<reference evidence="5 6" key="1">
    <citation type="submission" date="2019-01" db="EMBL/GenBank/DDBJ databases">
        <title>Sequencing the genomes of 1000 actinobacteria strains.</title>
        <authorList>
            <person name="Klenk H.-P."/>
        </authorList>
    </citation>
    <scope>NUCLEOTIDE SEQUENCE [LARGE SCALE GENOMIC DNA]</scope>
    <source>
        <strain evidence="5 6">DSM 43925</strain>
    </source>
</reference>
<sequence length="321" mass="35619">MPIERRQDGTLVYGYLDTPAHHGVRASDAVLVRDEGRPYQAEMRPYRFGMMGACEFTSDDPVRVRSLPSPSVPDGEYLLSLLRSGRGRLEQDGRLASLSPGEFMLYAGGRPFRLELDGPYRYFLMRIPATVDRLFGTACDVTANREILRLPSARILAAMLTEMADQAPGLGPLAGRELGEHVTAMLGTVLRESSRPDPPGDGAALLARILDHIDQHLGDDLLPGTIAAAHHVSPRYLHKLFEQQGQTVGEHVRRRRLERIRQDLGDPALAQVPVQAIAGRWGLKDPSHFSKLFRSEYGISPREFRREVISQSGARALRAGR</sequence>
<dbReference type="PROSITE" id="PS01124">
    <property type="entry name" value="HTH_ARAC_FAMILY_2"/>
    <property type="match status" value="1"/>
</dbReference>
<protein>
    <submittedName>
        <fullName evidence="5">AraC family transcriptional regulator</fullName>
    </submittedName>
</protein>
<dbReference type="EMBL" id="SAUN01000001">
    <property type="protein sequence ID" value="RVX39804.1"/>
    <property type="molecule type" value="Genomic_DNA"/>
</dbReference>
<evidence type="ECO:0000313" key="6">
    <source>
        <dbReference type="Proteomes" id="UP000284824"/>
    </source>
</evidence>
<dbReference type="PANTHER" id="PTHR46796">
    <property type="entry name" value="HTH-TYPE TRANSCRIPTIONAL ACTIVATOR RHAS-RELATED"/>
    <property type="match status" value="1"/>
</dbReference>
<gene>
    <name evidence="5" type="ORF">EDD27_2177</name>
</gene>
<name>A0A438M213_9ACTN</name>
<keyword evidence="6" id="KW-1185">Reference proteome</keyword>
<dbReference type="PANTHER" id="PTHR46796:SF6">
    <property type="entry name" value="ARAC SUBFAMILY"/>
    <property type="match status" value="1"/>
</dbReference>
<organism evidence="5 6">
    <name type="scientific">Nonomuraea polychroma</name>
    <dbReference type="NCBI Taxonomy" id="46176"/>
    <lineage>
        <taxon>Bacteria</taxon>
        <taxon>Bacillati</taxon>
        <taxon>Actinomycetota</taxon>
        <taxon>Actinomycetes</taxon>
        <taxon>Streptosporangiales</taxon>
        <taxon>Streptosporangiaceae</taxon>
        <taxon>Nonomuraea</taxon>
    </lineage>
</organism>
<dbReference type="Gene3D" id="1.10.10.60">
    <property type="entry name" value="Homeodomain-like"/>
    <property type="match status" value="1"/>
</dbReference>
<dbReference type="GO" id="GO:0043565">
    <property type="term" value="F:sequence-specific DNA binding"/>
    <property type="evidence" value="ECO:0007669"/>
    <property type="project" value="InterPro"/>
</dbReference>
<dbReference type="InterPro" id="IPR018060">
    <property type="entry name" value="HTH_AraC"/>
</dbReference>
<dbReference type="SUPFAM" id="SSF46689">
    <property type="entry name" value="Homeodomain-like"/>
    <property type="match status" value="1"/>
</dbReference>
<evidence type="ECO:0000256" key="2">
    <source>
        <dbReference type="ARBA" id="ARBA00023125"/>
    </source>
</evidence>
<comment type="caution">
    <text evidence="5">The sequence shown here is derived from an EMBL/GenBank/DDBJ whole genome shotgun (WGS) entry which is preliminary data.</text>
</comment>
<dbReference type="Proteomes" id="UP000284824">
    <property type="component" value="Unassembled WGS sequence"/>
</dbReference>
<dbReference type="SMART" id="SM00342">
    <property type="entry name" value="HTH_ARAC"/>
    <property type="match status" value="1"/>
</dbReference>
<keyword evidence="2" id="KW-0238">DNA-binding</keyword>
<keyword evidence="3" id="KW-0804">Transcription</keyword>
<evidence type="ECO:0000313" key="5">
    <source>
        <dbReference type="EMBL" id="RVX39804.1"/>
    </source>
</evidence>
<dbReference type="Pfam" id="PF12833">
    <property type="entry name" value="HTH_18"/>
    <property type="match status" value="1"/>
</dbReference>
<dbReference type="InterPro" id="IPR035418">
    <property type="entry name" value="AraC-bd_2"/>
</dbReference>
<dbReference type="InterPro" id="IPR050204">
    <property type="entry name" value="AraC_XylS_family_regulators"/>
</dbReference>
<evidence type="ECO:0000259" key="4">
    <source>
        <dbReference type="PROSITE" id="PS01124"/>
    </source>
</evidence>
<dbReference type="GO" id="GO:0003700">
    <property type="term" value="F:DNA-binding transcription factor activity"/>
    <property type="evidence" value="ECO:0007669"/>
    <property type="project" value="InterPro"/>
</dbReference>
<dbReference type="PRINTS" id="PR00032">
    <property type="entry name" value="HTHARAC"/>
</dbReference>
<dbReference type="AlphaFoldDB" id="A0A438M213"/>